<dbReference type="EMBL" id="WVIE01000011">
    <property type="protein sequence ID" value="NDJ17887.1"/>
    <property type="molecule type" value="Genomic_DNA"/>
</dbReference>
<sequence>MKHTLYSVQLQQGLKTVLDRGIAAIALILLSPLISTVALAVYLQMGSPIVFAQPRGGKDGRIFTFYKFRTMTNERDAEGTLLPDAQRLTKLGRLLRQTSLDELPQLWNVLKGEMSIVGPRPFIASYLDLYTPDQARRHEVKPGITGWAIINGRNTISWEEKFGLDIWYIDHWSLGLDLKILALTVVKVLKREGVDQNQSTTMSYFQGSSRLAQSATPQEPYKLSQR</sequence>
<reference evidence="4" key="1">
    <citation type="submission" date="2019-12" db="EMBL/GenBank/DDBJ databases">
        <title>High-Quality draft genome sequences of three cyanobacteria isolated from the limestone walls of the Old Cathedral of Coimbra.</title>
        <authorList>
            <person name="Tiago I."/>
            <person name="Soares F."/>
            <person name="Portugal A."/>
        </authorList>
    </citation>
    <scope>NUCLEOTIDE SEQUENCE</scope>
    <source>
        <strain evidence="4">A</strain>
    </source>
</reference>
<dbReference type="PANTHER" id="PTHR30576:SF8">
    <property type="entry name" value="UNDECAPRENYL-PHOSPHATE GALACTOSE PHOSPHOTRANSFERASE"/>
    <property type="match status" value="1"/>
</dbReference>
<keyword evidence="2" id="KW-1133">Transmembrane helix</keyword>
<dbReference type="Proteomes" id="UP000646053">
    <property type="component" value="Unassembled WGS sequence"/>
</dbReference>
<organism evidence="4 5">
    <name type="scientific">Myxacorys almedinensis A</name>
    <dbReference type="NCBI Taxonomy" id="2690445"/>
    <lineage>
        <taxon>Bacteria</taxon>
        <taxon>Bacillati</taxon>
        <taxon>Cyanobacteriota</taxon>
        <taxon>Cyanophyceae</taxon>
        <taxon>Leptolyngbyales</taxon>
        <taxon>Leptolyngbyaceae</taxon>
        <taxon>Myxacorys</taxon>
        <taxon>Myxacorys almedinensis</taxon>
    </lineage>
</organism>
<dbReference type="RefSeq" id="WP_162423404.1">
    <property type="nucleotide sequence ID" value="NZ_WVIE01000011.1"/>
</dbReference>
<evidence type="ECO:0000313" key="4">
    <source>
        <dbReference type="EMBL" id="NDJ17887.1"/>
    </source>
</evidence>
<keyword evidence="2" id="KW-0812">Transmembrane</keyword>
<dbReference type="InterPro" id="IPR003362">
    <property type="entry name" value="Bact_transf"/>
</dbReference>
<dbReference type="GO" id="GO:0016780">
    <property type="term" value="F:phosphotransferase activity, for other substituted phosphate groups"/>
    <property type="evidence" value="ECO:0007669"/>
    <property type="project" value="TreeGrafter"/>
</dbReference>
<evidence type="ECO:0000259" key="3">
    <source>
        <dbReference type="Pfam" id="PF02397"/>
    </source>
</evidence>
<evidence type="ECO:0000256" key="2">
    <source>
        <dbReference type="SAM" id="Phobius"/>
    </source>
</evidence>
<proteinExistence type="inferred from homology"/>
<feature type="transmembrane region" description="Helical" evidence="2">
    <location>
        <begin position="21"/>
        <end position="43"/>
    </location>
</feature>
<comment type="similarity">
    <text evidence="1">Belongs to the bacterial sugar transferase family.</text>
</comment>
<feature type="domain" description="Bacterial sugar transferase" evidence="3">
    <location>
        <begin position="15"/>
        <end position="190"/>
    </location>
</feature>
<keyword evidence="5" id="KW-1185">Reference proteome</keyword>
<evidence type="ECO:0000313" key="5">
    <source>
        <dbReference type="Proteomes" id="UP000646053"/>
    </source>
</evidence>
<keyword evidence="2" id="KW-0472">Membrane</keyword>
<protein>
    <submittedName>
        <fullName evidence="4">Sugar transferase</fullName>
    </submittedName>
</protein>
<dbReference type="AlphaFoldDB" id="A0A8J7Z0J0"/>
<name>A0A8J7Z0J0_9CYAN</name>
<evidence type="ECO:0000256" key="1">
    <source>
        <dbReference type="ARBA" id="ARBA00006464"/>
    </source>
</evidence>
<dbReference type="Pfam" id="PF02397">
    <property type="entry name" value="Bac_transf"/>
    <property type="match status" value="1"/>
</dbReference>
<accession>A0A8J7Z0J0</accession>
<keyword evidence="4" id="KW-0808">Transferase</keyword>
<gene>
    <name evidence="4" type="ORF">GS601_11375</name>
</gene>
<comment type="caution">
    <text evidence="4">The sequence shown here is derived from an EMBL/GenBank/DDBJ whole genome shotgun (WGS) entry which is preliminary data.</text>
</comment>
<dbReference type="PANTHER" id="PTHR30576">
    <property type="entry name" value="COLANIC BIOSYNTHESIS UDP-GLUCOSE LIPID CARRIER TRANSFERASE"/>
    <property type="match status" value="1"/>
</dbReference>